<dbReference type="NCBIfam" id="NF008869">
    <property type="entry name" value="PRK11904.1"/>
    <property type="match status" value="1"/>
</dbReference>
<feature type="domain" description="Aconitase/3-isopropylmalate dehydratase large subunit alpha/beta/alpha" evidence="13">
    <location>
        <begin position="195"/>
        <end position="669"/>
    </location>
</feature>
<keyword evidence="8" id="KW-0456">Lyase</keyword>
<dbReference type="InterPro" id="IPR029041">
    <property type="entry name" value="FAD-linked_oxidoreductase-like"/>
</dbReference>
<dbReference type="Gene3D" id="3.20.19.10">
    <property type="entry name" value="Aconitase, domain 4"/>
    <property type="match status" value="1"/>
</dbReference>
<accession>A0A1A9VKE2</accession>
<dbReference type="HAMAP" id="MF_00821">
    <property type="entry name" value="SecB"/>
    <property type="match status" value="1"/>
</dbReference>
<dbReference type="FunFam" id="3.20.19.10:FF:000001">
    <property type="entry name" value="Aconitate hydratase"/>
    <property type="match status" value="1"/>
</dbReference>
<dbReference type="InterPro" id="IPR016163">
    <property type="entry name" value="Ald_DH_C"/>
</dbReference>
<dbReference type="PANTHER" id="PTHR11670">
    <property type="entry name" value="ACONITASE/IRON-RESPONSIVE ELEMENT FAMILY MEMBER"/>
    <property type="match status" value="1"/>
</dbReference>
<protein>
    <recommendedName>
        <fullName evidence="3">aconitate hydratase</fullName>
        <ecNumber evidence="3">4.2.1.3</ecNumber>
    </recommendedName>
</protein>
<evidence type="ECO:0000256" key="11">
    <source>
        <dbReference type="SAM" id="Phobius"/>
    </source>
</evidence>
<dbReference type="NCBIfam" id="TIGR01341">
    <property type="entry name" value="aconitase_1"/>
    <property type="match status" value="1"/>
</dbReference>
<dbReference type="Gene3D" id="3.20.20.220">
    <property type="match status" value="1"/>
</dbReference>
<evidence type="ECO:0000259" key="12">
    <source>
        <dbReference type="Pfam" id="PF00171"/>
    </source>
</evidence>
<comment type="similarity">
    <text evidence="2">Belongs to the aconitase/IPM isomerase family.</text>
</comment>
<dbReference type="Gene3D" id="1.20.5.460">
    <property type="entry name" value="Single helix bin"/>
    <property type="match status" value="1"/>
</dbReference>
<dbReference type="SUPFAM" id="SSF52016">
    <property type="entry name" value="LeuD/IlvD-like"/>
    <property type="match status" value="1"/>
</dbReference>
<dbReference type="InterPro" id="IPR018136">
    <property type="entry name" value="Aconitase_4Fe-4S_BS"/>
</dbReference>
<dbReference type="PROSITE" id="PS00450">
    <property type="entry name" value="ACONITASE_1"/>
    <property type="match status" value="1"/>
</dbReference>
<dbReference type="Pfam" id="PF14850">
    <property type="entry name" value="Pro_dh-DNA_bdg"/>
    <property type="match status" value="1"/>
</dbReference>
<dbReference type="Pfam" id="PF01619">
    <property type="entry name" value="Pro_dh"/>
    <property type="match status" value="1"/>
</dbReference>
<feature type="domain" description="Proline dehydrogenase PutA" evidence="16">
    <location>
        <begin position="1043"/>
        <end position="1155"/>
    </location>
</feature>
<evidence type="ECO:0000256" key="8">
    <source>
        <dbReference type="ARBA" id="ARBA00023239"/>
    </source>
</evidence>
<evidence type="ECO:0000313" key="18">
    <source>
        <dbReference type="Proteomes" id="UP000078200"/>
    </source>
</evidence>
<dbReference type="CDD" id="cd01580">
    <property type="entry name" value="AcnA_IRP_Swivel"/>
    <property type="match status" value="1"/>
</dbReference>
<keyword evidence="11" id="KW-1133">Transmembrane helix</keyword>
<dbReference type="Pfam" id="PF00694">
    <property type="entry name" value="Aconitase_C"/>
    <property type="match status" value="1"/>
</dbReference>
<dbReference type="FunFam" id="3.40.309.10:FF:000005">
    <property type="entry name" value="1-pyrroline-5-carboxylate dehydrogenase 1"/>
    <property type="match status" value="1"/>
</dbReference>
<dbReference type="PROSITE" id="PS00070">
    <property type="entry name" value="ALDEHYDE_DEHYDR_CYS"/>
    <property type="match status" value="1"/>
</dbReference>
<dbReference type="InterPro" id="IPR015931">
    <property type="entry name" value="Acnase/IPM_dHydase_lsu_aba_1/3"/>
</dbReference>
<dbReference type="FunFam" id="3.30.499.10:FF:000002">
    <property type="entry name" value="Aconitate hydratase"/>
    <property type="match status" value="1"/>
</dbReference>
<keyword evidence="6" id="KW-0408">Iron</keyword>
<comment type="cofactor">
    <cofactor evidence="1">
        <name>[4Fe-4S] cluster</name>
        <dbReference type="ChEBI" id="CHEBI:49883"/>
    </cofactor>
</comment>
<dbReference type="InterPro" id="IPR001030">
    <property type="entry name" value="Acoase/IPM_deHydtase_lsu_aba"/>
</dbReference>
<proteinExistence type="inferred from homology"/>
<dbReference type="InterPro" id="IPR000573">
    <property type="entry name" value="AconitaseA/IPMdHydase_ssu_swvl"/>
</dbReference>
<dbReference type="Pfam" id="PF00330">
    <property type="entry name" value="Aconitase"/>
    <property type="match status" value="1"/>
</dbReference>
<evidence type="ECO:0000259" key="14">
    <source>
        <dbReference type="Pfam" id="PF00694"/>
    </source>
</evidence>
<dbReference type="SUPFAM" id="SSF54611">
    <property type="entry name" value="SecB-like"/>
    <property type="match status" value="1"/>
</dbReference>
<keyword evidence="18" id="KW-1185">Reference proteome</keyword>
<dbReference type="InterPro" id="IPR044137">
    <property type="entry name" value="AcnA_IRP_Swivel"/>
</dbReference>
<organism evidence="17 18">
    <name type="scientific">Glossina austeni</name>
    <name type="common">Savannah tsetse fly</name>
    <dbReference type="NCBI Taxonomy" id="7395"/>
    <lineage>
        <taxon>Eukaryota</taxon>
        <taxon>Metazoa</taxon>
        <taxon>Ecdysozoa</taxon>
        <taxon>Arthropoda</taxon>
        <taxon>Hexapoda</taxon>
        <taxon>Insecta</taxon>
        <taxon>Pterygota</taxon>
        <taxon>Neoptera</taxon>
        <taxon>Endopterygota</taxon>
        <taxon>Diptera</taxon>
        <taxon>Brachycera</taxon>
        <taxon>Muscomorpha</taxon>
        <taxon>Hippoboscoidea</taxon>
        <taxon>Glossinidae</taxon>
        <taxon>Glossina</taxon>
    </lineage>
</organism>
<dbReference type="InterPro" id="IPR015928">
    <property type="entry name" value="Aconitase/3IPM_dehydase_swvl"/>
</dbReference>
<sequence length="2189" mass="242254">MPQQKMRIHGQYVKDLSFENPNSPFLSSNKAPDINVMVNINSAKLEGMENKEGVNEEKSFHEITLHIEVRATIKDEGIKDGVAFICETKYCGIFSIENLKELSEEEVRQALFIGGPTFLFPFAREIIARVTSSGGFPPLMLDPIDFETMYEQQSQQKRSNGRIDVTKLPCSLKVLLENLLRNEDGVNIKLDDIKILASCVNKHANHEISYKPARVLMQDFTGVPAVVDLASMRSYVKKNGGDPSSINPSVPVDLVIDHSVQVDSYGSVYAFSKNVELEVKRNLERYQFLKWGESSFTNFRVVPPGTGICHQVNLEYLAQVVCNKDGVLYPDTLVGTDSHTTMINGLSVLGWGVGGIEAESVMLGQPISMVIPEVVGFKLIGRLPEGVTATDLVLTVTNILRTKGVVGKFVEFYGDGLDYLSLADRATIANMAPEYGATCGFFPIDQKTLDYLSLTGRPEKLVEAYAKEQGLWRGNNELAFFDTLELDLSSVKPVMAGPKRPQDKVFLSQVTESFSKSFSVDESKESDKLQDGSVVSAAITSCTNTSNPSVMIAAGLIARNAIKLGLKSKPWVKTSLAPGSQVVTEYLEKSGLQVDLNALGFNLVGYGCTTCIGNSGPLNSDIEDGIKNKNLTVAAVLSGNRNFEGRIHPLVKANYLASPPLVVAYALAGTVQTDLTKDSICKDKNGNDVYLKDIWPTNNEIEDCVKNVVTREMFIQKYKDVFSGDEHWRKIKCEKSEIYNWDANSTYIQDPPYFDNLSPKNNKIDIKGAQILAMFGDSVTTDHISPAGNIASSSPAGIYLKNLGIEPQDFNSYGSRRGNHNVMMRGTFANIRIKNEMVSIEGSYTKYIPSQETMSIFDAATRYKESNVPLIIVAGKEYGTGSSRDWAAKGALLLGIKVVIAESFERIHRANLVGMGVLPLIFQNGITRKIFDGSEIISIKGEIVPNGNLECIIKRQDSSEQSIQLKCCVQTATEVKYLIIMISSIQEPNELKKRLQGFYRTDEKSYVRYLVEKAELSADSKSRIYNIAKQVIEKIKHNKLSIVDSFMQQYSLSNDEGIALMCLAESLLRIPDDYTIDEIIKDKIANQEWNKYLGHSSSLFVNASTWSLMIGSSILRDNEGDSKFYYAISKLLKNLGEPIIRKAVKQAMSMLGNHFVVGETIEEALRYAKLDDNSKFLYSFDMLGEAAHTAEDAEEYFNSYMHSIKAIGESTEINDCFKSHGVSIKLSALHPRYEFGQFDNIAEELRAKLLELCHEAKKYNISLCIDAEETERLEMSLILFEQLRLDESLSEWEGLGLAVQAYQKRALSVLDFVEDVAIRSNHKIMVRLVKGAYWDSEIKRTQELGLNDYSVFTRKSYTDVSYLACAQKLLSKPNSFYPCFGTHNAYTFASIMELADKNHPGFEFQRLHGMAKDLYDYAMSELATNVSCRVYAPVGKHSDLLPYLIRCLLENGANSSFVNQINDSNIKIDELISDPLEKAISFNYESHPGIPLPQDILGPERKNSLGMDISDSVIVSQFADDIKSFSEKKWQVGPIIDGQSLFDDAKFIEVVNPAHLENVIGEVLNTTSAQALNALEIAHNAFTKWQNVSAEKRAKCLEKAADLLEERMKELIYILIVEAGKILSDAIAEVREAVDFLRYYATIAKNELSDWKKLPGPTGEDNFIFFEGRGVFLCISPWNFPLAIFIGQVSAALAAGNAVLAKPAEQTPIIAYEAVKILHEAGIPKNVLHLIPGDGGYLGKILVPDNRIAGVAFTGSTQTAQIINKMLADRDGPIVPLIAETGGLNAMIVDSSALLEQVTTDVVLSAFRSAGQRCSALRVLFIQEDIAEKQIKMICGAAQELKIGDPMHLSTDIGPIIDKTSLDVLIQHTQKMSEDEDSNLLFKVPMDTNSHNGYFFPPYIYEIQKISQLKQEVFGPILHIIRFNKSQLNEVISDINNTGYGLTFSLQSRIQNQIDLISKKISVGNVYINRNQIGAAVGIQPFGGRGLSGTGPKAGGPHYLQRFSTEKVVSVNNTAFGGPVKDVICGAGSKDDYNKYYKNNDKCEYVGHRAERVYSLCELGAVLAASIILQPLFLIVAYSSYFPAKLLSKITGDYCLKASTKSLVDHSNAFLSAGQDCASAVAEVFNKIVSYACAAIIWAAASMITPLVWACDKVQSKLSEIQEPEKHQLLSHRSDSKTTLANGIPQTEL</sequence>
<dbReference type="Proteomes" id="UP000078200">
    <property type="component" value="Unassembled WGS sequence"/>
</dbReference>
<dbReference type="InterPro" id="IPR002872">
    <property type="entry name" value="Proline_DH_dom"/>
</dbReference>
<evidence type="ECO:0000256" key="10">
    <source>
        <dbReference type="SAM" id="MobiDB-lite"/>
    </source>
</evidence>
<reference evidence="17" key="1">
    <citation type="submission" date="2020-05" db="UniProtKB">
        <authorList>
            <consortium name="EnsemblMetazoa"/>
        </authorList>
    </citation>
    <scope>IDENTIFICATION</scope>
    <source>
        <strain evidence="17">TTRI</strain>
    </source>
</reference>
<evidence type="ECO:0000256" key="7">
    <source>
        <dbReference type="ARBA" id="ARBA00023014"/>
    </source>
</evidence>
<dbReference type="Gene3D" id="6.10.190.10">
    <property type="match status" value="1"/>
</dbReference>
<dbReference type="SUPFAM" id="SSF53732">
    <property type="entry name" value="Aconitase iron-sulfur domain"/>
    <property type="match status" value="1"/>
</dbReference>
<dbReference type="CDD" id="cd07125">
    <property type="entry name" value="ALDH_PutA-P5CDH"/>
    <property type="match status" value="1"/>
</dbReference>
<dbReference type="GO" id="GO:0051262">
    <property type="term" value="P:protein tetramerization"/>
    <property type="evidence" value="ECO:0007669"/>
    <property type="project" value="InterPro"/>
</dbReference>
<dbReference type="InterPro" id="IPR016161">
    <property type="entry name" value="Ald_DH/histidinol_DH"/>
</dbReference>
<evidence type="ECO:0000259" key="16">
    <source>
        <dbReference type="Pfam" id="PF14850"/>
    </source>
</evidence>
<dbReference type="NCBIfam" id="NF009520">
    <property type="entry name" value="PRK12881.1"/>
    <property type="match status" value="1"/>
</dbReference>
<feature type="region of interest" description="Disordered" evidence="10">
    <location>
        <begin position="2165"/>
        <end position="2189"/>
    </location>
</feature>
<feature type="compositionally biased region" description="Basic and acidic residues" evidence="10">
    <location>
        <begin position="2165"/>
        <end position="2176"/>
    </location>
</feature>
<evidence type="ECO:0000256" key="2">
    <source>
        <dbReference type="ARBA" id="ARBA00007185"/>
    </source>
</evidence>
<dbReference type="NCBIfam" id="TIGR01238">
    <property type="entry name" value="D1pyr5carbox3"/>
    <property type="match status" value="1"/>
</dbReference>
<dbReference type="InterPro" id="IPR016160">
    <property type="entry name" value="Ald_DH_CS_CYS"/>
</dbReference>
<keyword evidence="11" id="KW-0472">Membrane</keyword>
<evidence type="ECO:0000256" key="1">
    <source>
        <dbReference type="ARBA" id="ARBA00001966"/>
    </source>
</evidence>
<feature type="transmembrane region" description="Helical" evidence="11">
    <location>
        <begin position="2059"/>
        <end position="2081"/>
    </location>
</feature>
<dbReference type="Gene3D" id="3.30.499.10">
    <property type="entry name" value="Aconitase, domain 3"/>
    <property type="match status" value="2"/>
</dbReference>
<evidence type="ECO:0000313" key="17">
    <source>
        <dbReference type="EnsemblMetazoa" id="GAUT039743-PA"/>
    </source>
</evidence>
<dbReference type="SUPFAM" id="SSF51730">
    <property type="entry name" value="FAD-linked oxidoreductase"/>
    <property type="match status" value="1"/>
</dbReference>
<dbReference type="GO" id="GO:0051536">
    <property type="term" value="F:iron-sulfur cluster binding"/>
    <property type="evidence" value="ECO:0007669"/>
    <property type="project" value="UniProtKB-KW"/>
</dbReference>
<keyword evidence="4" id="KW-0479">Metal-binding</keyword>
<dbReference type="InterPro" id="IPR024089">
    <property type="entry name" value="PRODH_PutA_dom_I/II"/>
</dbReference>
<keyword evidence="7" id="KW-0411">Iron-sulfur</keyword>
<evidence type="ECO:0000256" key="3">
    <source>
        <dbReference type="ARBA" id="ARBA00012926"/>
    </source>
</evidence>
<dbReference type="InterPro" id="IPR016162">
    <property type="entry name" value="Ald_DH_N"/>
</dbReference>
<dbReference type="GO" id="GO:0072350">
    <property type="term" value="P:tricarboxylic acid metabolic process"/>
    <property type="evidence" value="ECO:0007669"/>
    <property type="project" value="UniProtKB-ARBA"/>
</dbReference>
<keyword evidence="5" id="KW-0560">Oxidoreductase</keyword>
<dbReference type="InterPro" id="IPR024082">
    <property type="entry name" value="PRODH_PutA_dom_II"/>
</dbReference>
<dbReference type="GO" id="GO:0015031">
    <property type="term" value="P:protein transport"/>
    <property type="evidence" value="ECO:0007669"/>
    <property type="project" value="InterPro"/>
</dbReference>
<dbReference type="InterPro" id="IPR035958">
    <property type="entry name" value="SecB-like_sf"/>
</dbReference>
<feature type="domain" description="Aconitase A/isopropylmalate dehydratase small subunit swivel" evidence="14">
    <location>
        <begin position="798"/>
        <end position="924"/>
    </location>
</feature>
<comment type="catalytic activity">
    <reaction evidence="9">
        <text>citrate = D-threo-isocitrate</text>
        <dbReference type="Rhea" id="RHEA:10336"/>
        <dbReference type="ChEBI" id="CHEBI:15562"/>
        <dbReference type="ChEBI" id="CHEBI:16947"/>
        <dbReference type="EC" id="4.2.1.3"/>
    </reaction>
</comment>
<evidence type="ECO:0000256" key="9">
    <source>
        <dbReference type="ARBA" id="ARBA00023501"/>
    </source>
</evidence>
<dbReference type="InterPro" id="IPR005933">
    <property type="entry name" value="PutA_C"/>
</dbReference>
<dbReference type="NCBIfam" id="TIGR00809">
    <property type="entry name" value="secB"/>
    <property type="match status" value="1"/>
</dbReference>
<dbReference type="EnsemblMetazoa" id="GAUT039743-RA">
    <property type="protein sequence ID" value="GAUT039743-PA"/>
    <property type="gene ID" value="GAUT039743"/>
</dbReference>
<dbReference type="CDD" id="cd01586">
    <property type="entry name" value="AcnA_IRP"/>
    <property type="match status" value="1"/>
</dbReference>
<dbReference type="InterPro" id="IPR006249">
    <property type="entry name" value="Aconitase/IRP2"/>
</dbReference>
<dbReference type="InterPro" id="IPR003708">
    <property type="entry name" value="SecB"/>
</dbReference>
<dbReference type="Gene3D" id="3.40.605.10">
    <property type="entry name" value="Aldehyde Dehydrogenase, Chain A, domain 1"/>
    <property type="match status" value="1"/>
</dbReference>
<feature type="domain" description="Proline dehydrogenase" evidence="15">
    <location>
        <begin position="1172"/>
        <end position="1460"/>
    </location>
</feature>
<dbReference type="EC" id="4.2.1.3" evidence="3"/>
<dbReference type="GO" id="GO:0003842">
    <property type="term" value="F:L-glutamate gamma-semialdehyde dehydrogenase activity"/>
    <property type="evidence" value="ECO:0007669"/>
    <property type="project" value="InterPro"/>
</dbReference>
<dbReference type="Pfam" id="PF02556">
    <property type="entry name" value="SecB"/>
    <property type="match status" value="1"/>
</dbReference>
<dbReference type="Gene3D" id="3.40.309.10">
    <property type="entry name" value="Aldehyde Dehydrogenase, Chain A, domain 2"/>
    <property type="match status" value="1"/>
</dbReference>
<dbReference type="Pfam" id="PF00171">
    <property type="entry name" value="Aldedh"/>
    <property type="match status" value="1"/>
</dbReference>
<keyword evidence="11" id="KW-0812">Transmembrane</keyword>
<dbReference type="GO" id="GO:0003994">
    <property type="term" value="F:aconitate hydratase activity"/>
    <property type="evidence" value="ECO:0007669"/>
    <property type="project" value="UniProtKB-EC"/>
</dbReference>
<evidence type="ECO:0000256" key="4">
    <source>
        <dbReference type="ARBA" id="ARBA00022723"/>
    </source>
</evidence>
<dbReference type="NCBIfam" id="NF006757">
    <property type="entry name" value="PRK09277.1"/>
    <property type="match status" value="1"/>
</dbReference>
<dbReference type="PROSITE" id="PS01244">
    <property type="entry name" value="ACONITASE_2"/>
    <property type="match status" value="1"/>
</dbReference>
<dbReference type="NCBIfam" id="NF004392">
    <property type="entry name" value="PRK05751.1-3"/>
    <property type="match status" value="1"/>
</dbReference>
<dbReference type="STRING" id="7395.A0A1A9VKE2"/>
<evidence type="ECO:0000259" key="13">
    <source>
        <dbReference type="Pfam" id="PF00330"/>
    </source>
</evidence>
<dbReference type="VEuPathDB" id="VectorBase:GAUT039743"/>
<dbReference type="InterPro" id="IPR036008">
    <property type="entry name" value="Aconitase_4Fe-4S_dom"/>
</dbReference>
<dbReference type="GO" id="GO:0051082">
    <property type="term" value="F:unfolded protein binding"/>
    <property type="evidence" value="ECO:0007669"/>
    <property type="project" value="InterPro"/>
</dbReference>
<feature type="compositionally biased region" description="Polar residues" evidence="10">
    <location>
        <begin position="2177"/>
        <end position="2189"/>
    </location>
</feature>
<dbReference type="SUPFAM" id="SSF81935">
    <property type="entry name" value="N-terminal domain of bifunctional PutA protein"/>
    <property type="match status" value="1"/>
</dbReference>
<name>A0A1A9VKE2_GLOAU</name>
<dbReference type="GO" id="GO:0046872">
    <property type="term" value="F:metal ion binding"/>
    <property type="evidence" value="ECO:0007669"/>
    <property type="project" value="UniProtKB-KW"/>
</dbReference>
<evidence type="ECO:0000259" key="15">
    <source>
        <dbReference type="Pfam" id="PF01619"/>
    </source>
</evidence>
<evidence type="ECO:0000256" key="6">
    <source>
        <dbReference type="ARBA" id="ARBA00023004"/>
    </source>
</evidence>
<feature type="domain" description="Aldehyde dehydrogenase" evidence="12">
    <location>
        <begin position="1546"/>
        <end position="2009"/>
    </location>
</feature>
<dbReference type="InterPro" id="IPR015590">
    <property type="entry name" value="Aldehyde_DH_dom"/>
</dbReference>
<dbReference type="PRINTS" id="PR00415">
    <property type="entry name" value="ACONITASE"/>
</dbReference>
<dbReference type="SUPFAM" id="SSF53720">
    <property type="entry name" value="ALDH-like"/>
    <property type="match status" value="1"/>
</dbReference>
<feature type="transmembrane region" description="Helical" evidence="11">
    <location>
        <begin position="2128"/>
        <end position="2149"/>
    </location>
</feature>
<evidence type="ECO:0000256" key="5">
    <source>
        <dbReference type="ARBA" id="ARBA00023002"/>
    </source>
</evidence>